<evidence type="ECO:0000256" key="2">
    <source>
        <dbReference type="SAM" id="SignalP"/>
    </source>
</evidence>
<gene>
    <name evidence="3" type="ORF">L5515_015824</name>
</gene>
<dbReference type="Proteomes" id="UP000829354">
    <property type="component" value="Chromosome II"/>
</dbReference>
<keyword evidence="1" id="KW-0812">Transmembrane</keyword>
<keyword evidence="1" id="KW-0472">Membrane</keyword>
<keyword evidence="4" id="KW-1185">Reference proteome</keyword>
<accession>A0AAE9JAP3</accession>
<keyword evidence="2" id="KW-0732">Signal</keyword>
<evidence type="ECO:0000313" key="4">
    <source>
        <dbReference type="Proteomes" id="UP000829354"/>
    </source>
</evidence>
<protein>
    <submittedName>
        <fullName evidence="3">Uncharacterized protein</fullName>
    </submittedName>
</protein>
<evidence type="ECO:0000313" key="3">
    <source>
        <dbReference type="EMBL" id="UMM20618.1"/>
    </source>
</evidence>
<feature type="transmembrane region" description="Helical" evidence="1">
    <location>
        <begin position="139"/>
        <end position="165"/>
    </location>
</feature>
<dbReference type="EMBL" id="CP092621">
    <property type="protein sequence ID" value="UMM20618.1"/>
    <property type="molecule type" value="Genomic_DNA"/>
</dbReference>
<feature type="signal peptide" evidence="2">
    <location>
        <begin position="1"/>
        <end position="18"/>
    </location>
</feature>
<keyword evidence="1" id="KW-1133">Transmembrane helix</keyword>
<organism evidence="3 4">
    <name type="scientific">Caenorhabditis briggsae</name>
    <dbReference type="NCBI Taxonomy" id="6238"/>
    <lineage>
        <taxon>Eukaryota</taxon>
        <taxon>Metazoa</taxon>
        <taxon>Ecdysozoa</taxon>
        <taxon>Nematoda</taxon>
        <taxon>Chromadorea</taxon>
        <taxon>Rhabditida</taxon>
        <taxon>Rhabditina</taxon>
        <taxon>Rhabditomorpha</taxon>
        <taxon>Rhabditoidea</taxon>
        <taxon>Rhabditidae</taxon>
        <taxon>Peloderinae</taxon>
        <taxon>Caenorhabditis</taxon>
    </lineage>
</organism>
<feature type="chain" id="PRO_5041932926" evidence="2">
    <location>
        <begin position="19"/>
        <end position="226"/>
    </location>
</feature>
<dbReference type="AlphaFoldDB" id="A0AAE9JAP3"/>
<name>A0AAE9JAP3_CAEBR</name>
<reference evidence="3 4" key="1">
    <citation type="submission" date="2022-04" db="EMBL/GenBank/DDBJ databases">
        <title>Chromosome-level reference genomes for two strains of Caenorhabditis briggsae: an improved platform for comparative genomics.</title>
        <authorList>
            <person name="Stevens L."/>
            <person name="Andersen E."/>
        </authorList>
    </citation>
    <scope>NUCLEOTIDE SEQUENCE [LARGE SCALE GENOMIC DNA]</scope>
    <source>
        <strain evidence="3">VX34</strain>
        <tissue evidence="3">Whole-organism</tissue>
    </source>
</reference>
<evidence type="ECO:0000256" key="1">
    <source>
        <dbReference type="SAM" id="Phobius"/>
    </source>
</evidence>
<proteinExistence type="predicted"/>
<sequence length="226" mass="25506">MLFFYFLFLVIFASFGSTAQIDAVVLDELLREIVDTSMSDLRHRLQEAVFATSFRRKLLEQHHATSSDKNLEKLLDDYIKPQKLSLSLETFTQKPKTTAIPIQLVTADDVAISESGRLFKDDVEYSEGFLTSKLPRVPAYVAVTVVVMAVLTFFLLIGTIIYFLASKSRRSTKNLKTLPRGILNPDPLSVQGLSTCHVSPYRNSNSRRNSLYLDQDRAASSIWAHP</sequence>